<evidence type="ECO:0000313" key="2">
    <source>
        <dbReference type="Proteomes" id="UP001732700"/>
    </source>
</evidence>
<protein>
    <submittedName>
        <fullName evidence="1">Uncharacterized protein</fullName>
    </submittedName>
</protein>
<reference evidence="1" key="1">
    <citation type="submission" date="2021-05" db="EMBL/GenBank/DDBJ databases">
        <authorList>
            <person name="Scholz U."/>
            <person name="Mascher M."/>
            <person name="Fiebig A."/>
        </authorList>
    </citation>
    <scope>NUCLEOTIDE SEQUENCE [LARGE SCALE GENOMIC DNA]</scope>
</reference>
<name>A0ACD5YC92_AVESA</name>
<dbReference type="EnsemblPlants" id="AVESA.00010b.r2.5DG0946190.1">
    <property type="protein sequence ID" value="AVESA.00010b.r2.5DG0946190.1.CDS.1"/>
    <property type="gene ID" value="AVESA.00010b.r2.5DG0946190"/>
</dbReference>
<dbReference type="Proteomes" id="UP001732700">
    <property type="component" value="Chromosome 5D"/>
</dbReference>
<sequence length="264" mass="29143">MAVAIQQPTDLDKAVELALLFEELEDEPDFVSAPSSPSYQSPAARRPTQFQQPFRPPAAKINDDKVVREASRQPSTDDKWSQLRAFRKSKGLCFICGEKWAKDHQCKGSVQLHIVHEMLECMQLDEQPYFECEEAVGVGPHQAMCVSAAAMGKEEAAQTLQIAVTIQGISLQVLIDSGSTHSFLNEDLLPRLQGVTTVTPLSVTIANGASIQCNTQLAQCPWTSDGNIFTSNFRFIPLGTYDGIIGMDWLEAHSPMLVDWFRSG</sequence>
<evidence type="ECO:0000313" key="1">
    <source>
        <dbReference type="EnsemblPlants" id="AVESA.00010b.r2.5DG0946190.1.CDS.1"/>
    </source>
</evidence>
<accession>A0ACD5YC92</accession>
<organism evidence="1 2">
    <name type="scientific">Avena sativa</name>
    <name type="common">Oat</name>
    <dbReference type="NCBI Taxonomy" id="4498"/>
    <lineage>
        <taxon>Eukaryota</taxon>
        <taxon>Viridiplantae</taxon>
        <taxon>Streptophyta</taxon>
        <taxon>Embryophyta</taxon>
        <taxon>Tracheophyta</taxon>
        <taxon>Spermatophyta</taxon>
        <taxon>Magnoliopsida</taxon>
        <taxon>Liliopsida</taxon>
        <taxon>Poales</taxon>
        <taxon>Poaceae</taxon>
        <taxon>BOP clade</taxon>
        <taxon>Pooideae</taxon>
        <taxon>Poodae</taxon>
        <taxon>Poeae</taxon>
        <taxon>Poeae Chloroplast Group 1 (Aveneae type)</taxon>
        <taxon>Aveninae</taxon>
        <taxon>Avena</taxon>
    </lineage>
</organism>
<proteinExistence type="predicted"/>
<reference evidence="1" key="2">
    <citation type="submission" date="2025-09" db="UniProtKB">
        <authorList>
            <consortium name="EnsemblPlants"/>
        </authorList>
    </citation>
    <scope>IDENTIFICATION</scope>
</reference>
<keyword evidence="2" id="KW-1185">Reference proteome</keyword>